<dbReference type="InterPro" id="IPR018062">
    <property type="entry name" value="HTH_AraC-typ_CS"/>
</dbReference>
<evidence type="ECO:0000256" key="1">
    <source>
        <dbReference type="ARBA" id="ARBA00023015"/>
    </source>
</evidence>
<feature type="region of interest" description="Disordered" evidence="4">
    <location>
        <begin position="316"/>
        <end position="360"/>
    </location>
</feature>
<dbReference type="Proteomes" id="UP000630718">
    <property type="component" value="Unassembled WGS sequence"/>
</dbReference>
<dbReference type="PROSITE" id="PS00041">
    <property type="entry name" value="HTH_ARAC_FAMILY_1"/>
    <property type="match status" value="1"/>
</dbReference>
<reference evidence="6" key="1">
    <citation type="journal article" date="2014" name="Int. J. Syst. Evol. Microbiol.">
        <title>Complete genome sequence of Corynebacterium casei LMG S-19264T (=DSM 44701T), isolated from a smear-ripened cheese.</title>
        <authorList>
            <consortium name="US DOE Joint Genome Institute (JGI-PGF)"/>
            <person name="Walter F."/>
            <person name="Albersmeier A."/>
            <person name="Kalinowski J."/>
            <person name="Ruckert C."/>
        </authorList>
    </citation>
    <scope>NUCLEOTIDE SEQUENCE</scope>
    <source>
        <strain evidence="6">JCM 4477</strain>
    </source>
</reference>
<keyword evidence="1" id="KW-0805">Transcription regulation</keyword>
<reference evidence="6" key="2">
    <citation type="submission" date="2020-09" db="EMBL/GenBank/DDBJ databases">
        <authorList>
            <person name="Sun Q."/>
            <person name="Ohkuma M."/>
        </authorList>
    </citation>
    <scope>NUCLEOTIDE SEQUENCE</scope>
    <source>
        <strain evidence="6">JCM 4477</strain>
    </source>
</reference>
<evidence type="ECO:0000256" key="4">
    <source>
        <dbReference type="SAM" id="MobiDB-lite"/>
    </source>
</evidence>
<dbReference type="PANTHER" id="PTHR46796:SF6">
    <property type="entry name" value="ARAC SUBFAMILY"/>
    <property type="match status" value="1"/>
</dbReference>
<organism evidence="6 7">
    <name type="scientific">Streptomyces fumanus</name>
    <dbReference type="NCBI Taxonomy" id="67302"/>
    <lineage>
        <taxon>Bacteria</taxon>
        <taxon>Bacillati</taxon>
        <taxon>Actinomycetota</taxon>
        <taxon>Actinomycetes</taxon>
        <taxon>Kitasatosporales</taxon>
        <taxon>Streptomycetaceae</taxon>
        <taxon>Streptomyces</taxon>
    </lineage>
</organism>
<evidence type="ECO:0000259" key="5">
    <source>
        <dbReference type="PROSITE" id="PS01124"/>
    </source>
</evidence>
<dbReference type="PROSITE" id="PS01124">
    <property type="entry name" value="HTH_ARAC_FAMILY_2"/>
    <property type="match status" value="1"/>
</dbReference>
<evidence type="ECO:0000256" key="3">
    <source>
        <dbReference type="ARBA" id="ARBA00023163"/>
    </source>
</evidence>
<dbReference type="InterPro" id="IPR050204">
    <property type="entry name" value="AraC_XylS_family_regulators"/>
</dbReference>
<dbReference type="Pfam" id="PF14525">
    <property type="entry name" value="AraC_binding_2"/>
    <property type="match status" value="1"/>
</dbReference>
<proteinExistence type="predicted"/>
<name>A0A919DWP3_9ACTN</name>
<dbReference type="InterPro" id="IPR035418">
    <property type="entry name" value="AraC-bd_2"/>
</dbReference>
<dbReference type="InterPro" id="IPR018060">
    <property type="entry name" value="HTH_AraC"/>
</dbReference>
<dbReference type="AlphaFoldDB" id="A0A919DWP3"/>
<keyword evidence="3" id="KW-0804">Transcription</keyword>
<keyword evidence="2" id="KW-0238">DNA-binding</keyword>
<keyword evidence="7" id="KW-1185">Reference proteome</keyword>
<dbReference type="RefSeq" id="WP_229910250.1">
    <property type="nucleotide sequence ID" value="NZ_BNBI01000003.1"/>
</dbReference>
<comment type="caution">
    <text evidence="6">The sequence shown here is derived from an EMBL/GenBank/DDBJ whole genome shotgun (WGS) entry which is preliminary data.</text>
</comment>
<dbReference type="Gene3D" id="1.10.10.60">
    <property type="entry name" value="Homeodomain-like"/>
    <property type="match status" value="1"/>
</dbReference>
<dbReference type="SUPFAM" id="SSF46689">
    <property type="entry name" value="Homeodomain-like"/>
    <property type="match status" value="1"/>
</dbReference>
<accession>A0A919DWP3</accession>
<dbReference type="SMART" id="SM00342">
    <property type="entry name" value="HTH_ARAC"/>
    <property type="match status" value="1"/>
</dbReference>
<sequence length="360" mass="39789">MITTRLHTDDLPRPDRFTWWHDMTVATLLPTVLRTARADDFRATADILDLGAAQITTMSYLPVTSTRTPELIRQRDPEYWQLSLTLRGTMTLSQARNDTVLHAGDLALYDSSRPFGGETRCDDGAVRHVVAHLPKAALPVRPDLVDRLLATRLTGDQGFGALLVHFLTQVTTKAGHYRPTDAARLSTVLTDLLAATVAQHLDRPGVPPPDTRGHALLLHVRAFILQRLDDPGLSPAGIAAAHHISLRTLHRLFQQQDTTVAAFIRHQRLEHARRDLADPLLAPRPIHATAARWGFAHPSDFTRAFRTAYGTTPRDYRRAAHAAHGTTGRPEGTRGAPGWPSDQDRPTVPPRVPPTTVARS</sequence>
<dbReference type="PANTHER" id="PTHR46796">
    <property type="entry name" value="HTH-TYPE TRANSCRIPTIONAL ACTIVATOR RHAS-RELATED"/>
    <property type="match status" value="1"/>
</dbReference>
<evidence type="ECO:0000313" key="7">
    <source>
        <dbReference type="Proteomes" id="UP000630718"/>
    </source>
</evidence>
<gene>
    <name evidence="6" type="ORF">GCM10018772_15220</name>
</gene>
<evidence type="ECO:0000313" key="6">
    <source>
        <dbReference type="EMBL" id="GHE92509.1"/>
    </source>
</evidence>
<dbReference type="GO" id="GO:0043565">
    <property type="term" value="F:sequence-specific DNA binding"/>
    <property type="evidence" value="ECO:0007669"/>
    <property type="project" value="InterPro"/>
</dbReference>
<feature type="domain" description="HTH araC/xylS-type" evidence="5">
    <location>
        <begin position="218"/>
        <end position="319"/>
    </location>
</feature>
<dbReference type="InterPro" id="IPR009057">
    <property type="entry name" value="Homeodomain-like_sf"/>
</dbReference>
<dbReference type="GO" id="GO:0003700">
    <property type="term" value="F:DNA-binding transcription factor activity"/>
    <property type="evidence" value="ECO:0007669"/>
    <property type="project" value="InterPro"/>
</dbReference>
<dbReference type="EMBL" id="BNBI01000003">
    <property type="protein sequence ID" value="GHE92509.1"/>
    <property type="molecule type" value="Genomic_DNA"/>
</dbReference>
<evidence type="ECO:0000256" key="2">
    <source>
        <dbReference type="ARBA" id="ARBA00023125"/>
    </source>
</evidence>
<protein>
    <submittedName>
        <fullName evidence="6">AraC family transcriptional regulator</fullName>
    </submittedName>
</protein>
<dbReference type="Pfam" id="PF12833">
    <property type="entry name" value="HTH_18"/>
    <property type="match status" value="1"/>
</dbReference>